<dbReference type="EMBL" id="JAPFFI010000027">
    <property type="protein sequence ID" value="KAJ6304134.1"/>
    <property type="molecule type" value="Genomic_DNA"/>
</dbReference>
<evidence type="ECO:0000256" key="1">
    <source>
        <dbReference type="SAM" id="Phobius"/>
    </source>
</evidence>
<dbReference type="InterPro" id="IPR036291">
    <property type="entry name" value="NAD(P)-bd_dom_sf"/>
</dbReference>
<keyword evidence="1" id="KW-1133">Transmembrane helix</keyword>
<dbReference type="Proteomes" id="UP001141253">
    <property type="component" value="Chromosome 16"/>
</dbReference>
<comment type="caution">
    <text evidence="2">The sequence shown here is derived from an EMBL/GenBank/DDBJ whole genome shotgun (WGS) entry which is preliminary data.</text>
</comment>
<keyword evidence="1" id="KW-0472">Membrane</keyword>
<reference evidence="2" key="2">
    <citation type="journal article" date="2023" name="Int. J. Mol. Sci.">
        <title>De Novo Assembly and Annotation of 11 Diverse Shrub Willow (Salix) Genomes Reveals Novel Gene Organization in Sex-Linked Regions.</title>
        <authorList>
            <person name="Hyden B."/>
            <person name="Feng K."/>
            <person name="Yates T.B."/>
            <person name="Jawdy S."/>
            <person name="Cereghino C."/>
            <person name="Smart L.B."/>
            <person name="Muchero W."/>
        </authorList>
    </citation>
    <scope>NUCLEOTIDE SEQUENCE</scope>
    <source>
        <tissue evidence="2">Shoot tip</tissue>
    </source>
</reference>
<dbReference type="SUPFAM" id="SSF51735">
    <property type="entry name" value="NAD(P)-binding Rossmann-fold domains"/>
    <property type="match status" value="1"/>
</dbReference>
<keyword evidence="3" id="KW-1185">Reference proteome</keyword>
<keyword evidence="1" id="KW-0812">Transmembrane</keyword>
<evidence type="ECO:0000313" key="3">
    <source>
        <dbReference type="Proteomes" id="UP001141253"/>
    </source>
</evidence>
<reference evidence="2" key="1">
    <citation type="submission" date="2022-10" db="EMBL/GenBank/DDBJ databases">
        <authorList>
            <person name="Hyden B.L."/>
            <person name="Feng K."/>
            <person name="Yates T."/>
            <person name="Jawdy S."/>
            <person name="Smart L.B."/>
            <person name="Muchero W."/>
        </authorList>
    </citation>
    <scope>NUCLEOTIDE SEQUENCE</scope>
    <source>
        <tissue evidence="2">Shoot tip</tissue>
    </source>
</reference>
<protein>
    <submittedName>
        <fullName evidence="2">Uncharacterized protein</fullName>
    </submittedName>
</protein>
<proteinExistence type="predicted"/>
<gene>
    <name evidence="2" type="ORF">OIU77_017921</name>
</gene>
<accession>A0ABQ8ZR16</accession>
<evidence type="ECO:0000313" key="2">
    <source>
        <dbReference type="EMBL" id="KAJ6304134.1"/>
    </source>
</evidence>
<organism evidence="2 3">
    <name type="scientific">Salix suchowensis</name>
    <dbReference type="NCBI Taxonomy" id="1278906"/>
    <lineage>
        <taxon>Eukaryota</taxon>
        <taxon>Viridiplantae</taxon>
        <taxon>Streptophyta</taxon>
        <taxon>Embryophyta</taxon>
        <taxon>Tracheophyta</taxon>
        <taxon>Spermatophyta</taxon>
        <taxon>Magnoliopsida</taxon>
        <taxon>eudicotyledons</taxon>
        <taxon>Gunneridae</taxon>
        <taxon>Pentapetalae</taxon>
        <taxon>rosids</taxon>
        <taxon>fabids</taxon>
        <taxon>Malpighiales</taxon>
        <taxon>Salicaceae</taxon>
        <taxon>Saliceae</taxon>
        <taxon>Salix</taxon>
    </lineage>
</organism>
<sequence length="138" mass="14985">MASIHKLLNIVLPLTAIISILVILPPYLVFKLLSYIKRSMLTENVAGKVGFITGESSGIGEISPSCKREDRLRVVADKARELGSPEVFVIRADVAKVEECTRVECGSHIGIIIVLPGLIESEITVPDSMSEVGHYPSK</sequence>
<name>A0ABQ8ZR16_9ROSI</name>
<feature type="transmembrane region" description="Helical" evidence="1">
    <location>
        <begin position="6"/>
        <end position="30"/>
    </location>
</feature>